<proteinExistence type="predicted"/>
<feature type="compositionally biased region" description="Basic and acidic residues" evidence="1">
    <location>
        <begin position="65"/>
        <end position="76"/>
    </location>
</feature>
<evidence type="ECO:0000256" key="1">
    <source>
        <dbReference type="SAM" id="MobiDB-lite"/>
    </source>
</evidence>
<dbReference type="AlphaFoldDB" id="A0A195EUL2"/>
<name>A0A195EUL2_9HYME</name>
<reference evidence="2 3" key="1">
    <citation type="submission" date="2016-03" db="EMBL/GenBank/DDBJ databases">
        <title>Trachymyrmex septentrionalis WGS genome.</title>
        <authorList>
            <person name="Nygaard S."/>
            <person name="Hu H."/>
            <person name="Boomsma J."/>
            <person name="Zhang G."/>
        </authorList>
    </citation>
    <scope>NUCLEOTIDE SEQUENCE [LARGE SCALE GENOMIC DNA]</scope>
    <source>
        <strain evidence="2">Tsep2-gDNA-1</strain>
        <tissue evidence="2">Whole body</tissue>
    </source>
</reference>
<dbReference type="EMBL" id="KQ981958">
    <property type="protein sequence ID" value="KYN31945.1"/>
    <property type="molecule type" value="Genomic_DNA"/>
</dbReference>
<protein>
    <submittedName>
        <fullName evidence="2">Uncharacterized protein</fullName>
    </submittedName>
</protein>
<gene>
    <name evidence="2" type="ORF">ALC56_13698</name>
</gene>
<evidence type="ECO:0000313" key="3">
    <source>
        <dbReference type="Proteomes" id="UP000078541"/>
    </source>
</evidence>
<evidence type="ECO:0000313" key="2">
    <source>
        <dbReference type="EMBL" id="KYN31945.1"/>
    </source>
</evidence>
<organism evidence="2 3">
    <name type="scientific">Trachymyrmex septentrionalis</name>
    <dbReference type="NCBI Taxonomy" id="34720"/>
    <lineage>
        <taxon>Eukaryota</taxon>
        <taxon>Metazoa</taxon>
        <taxon>Ecdysozoa</taxon>
        <taxon>Arthropoda</taxon>
        <taxon>Hexapoda</taxon>
        <taxon>Insecta</taxon>
        <taxon>Pterygota</taxon>
        <taxon>Neoptera</taxon>
        <taxon>Endopterygota</taxon>
        <taxon>Hymenoptera</taxon>
        <taxon>Apocrita</taxon>
        <taxon>Aculeata</taxon>
        <taxon>Formicoidea</taxon>
        <taxon>Formicidae</taxon>
        <taxon>Myrmicinae</taxon>
        <taxon>Trachymyrmex</taxon>
    </lineage>
</organism>
<accession>A0A195EUL2</accession>
<keyword evidence="3" id="KW-1185">Reference proteome</keyword>
<feature type="non-terminal residue" evidence="2">
    <location>
        <position position="1"/>
    </location>
</feature>
<feature type="region of interest" description="Disordered" evidence="1">
    <location>
        <begin position="65"/>
        <end position="87"/>
    </location>
</feature>
<dbReference type="Proteomes" id="UP000078541">
    <property type="component" value="Unassembled WGS sequence"/>
</dbReference>
<sequence length="157" mass="18299">KTGRRSSVDFFTHVFASNRLRVSTIFMATSSKAIRKGVREKERNEWHFESFSFLKPKFAFESAMKRERASASRESPHLGPPPGKRTVISSVQLRQSEVWRLGNAKFRVPILRRRSQVRADTRARKGRRRNNLRFTSDADFPIHPPFYYNSIETPPGF</sequence>